<dbReference type="PATRIC" id="fig|1872076.5.peg.4483"/>
<dbReference type="CDD" id="cd01335">
    <property type="entry name" value="Radical_SAM"/>
    <property type="match status" value="1"/>
</dbReference>
<evidence type="ECO:0000256" key="1">
    <source>
        <dbReference type="ARBA" id="ARBA00006100"/>
    </source>
</evidence>
<dbReference type="GO" id="GO:0005737">
    <property type="term" value="C:cytoplasm"/>
    <property type="evidence" value="ECO:0007669"/>
    <property type="project" value="UniProtKB-SubCell"/>
</dbReference>
<feature type="domain" description="Radical SAM core" evidence="3">
    <location>
        <begin position="75"/>
        <end position="304"/>
    </location>
</feature>
<dbReference type="PROSITE" id="PS51918">
    <property type="entry name" value="RADICAL_SAM"/>
    <property type="match status" value="1"/>
</dbReference>
<evidence type="ECO:0000313" key="5">
    <source>
        <dbReference type="Proteomes" id="UP000094056"/>
    </source>
</evidence>
<dbReference type="Proteomes" id="UP000094056">
    <property type="component" value="Unassembled WGS sequence"/>
</dbReference>
<dbReference type="PANTHER" id="PTHR13932">
    <property type="entry name" value="COPROPORPHYRINIGEN III OXIDASE"/>
    <property type="match status" value="1"/>
</dbReference>
<dbReference type="InterPro" id="IPR010723">
    <property type="entry name" value="HemN_C"/>
</dbReference>
<dbReference type="SFLD" id="SFLDF00288">
    <property type="entry name" value="HemN-like__clustered_with_nucl"/>
    <property type="match status" value="1"/>
</dbReference>
<evidence type="ECO:0000256" key="2">
    <source>
        <dbReference type="RuleBase" id="RU364116"/>
    </source>
</evidence>
<dbReference type="Pfam" id="PF06969">
    <property type="entry name" value="HemN_C"/>
    <property type="match status" value="1"/>
</dbReference>
<dbReference type="InterPro" id="IPR004559">
    <property type="entry name" value="HemW-like"/>
</dbReference>
<dbReference type="InterPro" id="IPR023404">
    <property type="entry name" value="rSAM_horseshoe"/>
</dbReference>
<dbReference type="InterPro" id="IPR007197">
    <property type="entry name" value="rSAM"/>
</dbReference>
<keyword evidence="2" id="KW-0004">4Fe-4S</keyword>
<keyword evidence="2" id="KW-0411">Iron-sulfur</keyword>
<dbReference type="SFLD" id="SFLDS00029">
    <property type="entry name" value="Radical_SAM"/>
    <property type="match status" value="1"/>
</dbReference>
<keyword evidence="2" id="KW-0949">S-adenosyl-L-methionine</keyword>
<comment type="similarity">
    <text evidence="1">Belongs to the anaerobic coproporphyrinogen-III oxidase family. HemW subfamily.</text>
</comment>
<dbReference type="InterPro" id="IPR006638">
    <property type="entry name" value="Elp3/MiaA/NifB-like_rSAM"/>
</dbReference>
<dbReference type="SFLD" id="SFLDF00562">
    <property type="entry name" value="HemN-like__clustered_with_heat"/>
    <property type="match status" value="1"/>
</dbReference>
<evidence type="ECO:0000313" key="4">
    <source>
        <dbReference type="EMBL" id="ODS31116.1"/>
    </source>
</evidence>
<evidence type="ECO:0000259" key="3">
    <source>
        <dbReference type="PROSITE" id="PS51918"/>
    </source>
</evidence>
<keyword evidence="2" id="KW-0408">Iron</keyword>
<dbReference type="SMART" id="SM00729">
    <property type="entry name" value="Elp3"/>
    <property type="match status" value="1"/>
</dbReference>
<dbReference type="EMBL" id="MAYW01000142">
    <property type="protein sequence ID" value="ODS31116.1"/>
    <property type="molecule type" value="Genomic_DNA"/>
</dbReference>
<proteinExistence type="inferred from homology"/>
<gene>
    <name evidence="4" type="ORF">SCARUB_03762</name>
</gene>
<dbReference type="GO" id="GO:0006779">
    <property type="term" value="P:porphyrin-containing compound biosynthetic process"/>
    <property type="evidence" value="ECO:0007669"/>
    <property type="project" value="InterPro"/>
</dbReference>
<comment type="function">
    <text evidence="2">Probably acts as a heme chaperone, transferring heme to an unknown acceptor. Binds one molecule of heme per monomer, possibly covalently. Binds 1 [4Fe-4S] cluster. The cluster is coordinated with 3 cysteines and an exchangeable S-adenosyl-L-methionine.</text>
</comment>
<dbReference type="NCBIfam" id="TIGR00539">
    <property type="entry name" value="hemN_rel"/>
    <property type="match status" value="1"/>
</dbReference>
<name>A0A1E3X650_9BACT</name>
<dbReference type="InterPro" id="IPR034505">
    <property type="entry name" value="Coproporphyrinogen-III_oxidase"/>
</dbReference>
<protein>
    <recommendedName>
        <fullName evidence="2">Heme chaperone HemW</fullName>
    </recommendedName>
</protein>
<comment type="subcellular location">
    <subcellularLocation>
        <location evidence="2">Cytoplasm</location>
    </subcellularLocation>
</comment>
<comment type="caution">
    <text evidence="4">The sequence shown here is derived from an EMBL/GenBank/DDBJ whole genome shotgun (WGS) entry which is preliminary data.</text>
</comment>
<keyword evidence="2" id="KW-0349">Heme</keyword>
<dbReference type="SFLD" id="SFLDG01082">
    <property type="entry name" value="B12-binding_domain_containing"/>
    <property type="match status" value="1"/>
</dbReference>
<dbReference type="GO" id="GO:0004109">
    <property type="term" value="F:coproporphyrinogen oxidase activity"/>
    <property type="evidence" value="ECO:0007669"/>
    <property type="project" value="InterPro"/>
</dbReference>
<dbReference type="Gene3D" id="3.80.30.20">
    <property type="entry name" value="tm_1862 like domain"/>
    <property type="match status" value="1"/>
</dbReference>
<keyword evidence="2" id="KW-0963">Cytoplasm</keyword>
<dbReference type="GO" id="GO:0046872">
    <property type="term" value="F:metal ion binding"/>
    <property type="evidence" value="ECO:0007669"/>
    <property type="project" value="UniProtKB-UniRule"/>
</dbReference>
<dbReference type="GO" id="GO:0051539">
    <property type="term" value="F:4 iron, 4 sulfur cluster binding"/>
    <property type="evidence" value="ECO:0007669"/>
    <property type="project" value="UniProtKB-UniRule"/>
</dbReference>
<dbReference type="InterPro" id="IPR058240">
    <property type="entry name" value="rSAM_sf"/>
</dbReference>
<sequence>MNIQNHLPTYAENHARLPKSYGQGFCPWVPIILSSSVTEDGNALRVSTVVPVYGTKVDMLRRVSPDEECRSDMGFDRGAPHSLYIHIPFCISKCTYCDFNSTVIKSQLVGEYLKAIENEFQLINKKYSFKTVYIGGGTPSVLDETQLSRLLNIISKYVDVFNLKEYTIEANPGTLNNEKIHILKNSHVNRVSIGIQSFNDKYLKFLGRIHTAKETKDIFLNLREKGFGNINIDLIYGYPGQTLNEWKMDLRICSRLNPEHVSAYCISYEQGTPLANLIDSGISKKLSEEEELKMYENTKDFLINNGYIHYEISNFARQGKECQHNIVYWENREYIGIGTGAFSYVNGERYCNIKDVKEYISNVKSKNSLICFSEKLSQKKRASEILIMALRMTSGISKHEFLDRSGFDLAELFGKQLSNLAQAGLITFDDERIKLTRKGLSVADSVMMEFV</sequence>
<dbReference type="SFLD" id="SFLDG01065">
    <property type="entry name" value="anaerobic_coproporphyrinogen-I"/>
    <property type="match status" value="1"/>
</dbReference>
<dbReference type="SUPFAM" id="SSF102114">
    <property type="entry name" value="Radical SAM enzymes"/>
    <property type="match status" value="1"/>
</dbReference>
<accession>A0A1E3X650</accession>
<organism evidence="4 5">
    <name type="scientific">Candidatus Scalindua rubra</name>
    <dbReference type="NCBI Taxonomy" id="1872076"/>
    <lineage>
        <taxon>Bacteria</taxon>
        <taxon>Pseudomonadati</taxon>
        <taxon>Planctomycetota</taxon>
        <taxon>Candidatus Brocadiia</taxon>
        <taxon>Candidatus Brocadiales</taxon>
        <taxon>Candidatus Scalinduaceae</taxon>
        <taxon>Candidatus Scalindua</taxon>
    </lineage>
</organism>
<keyword evidence="2" id="KW-0143">Chaperone</keyword>
<keyword evidence="2" id="KW-0479">Metal-binding</keyword>
<dbReference type="Pfam" id="PF04055">
    <property type="entry name" value="Radical_SAM"/>
    <property type="match status" value="1"/>
</dbReference>
<dbReference type="PANTHER" id="PTHR13932:SF5">
    <property type="entry name" value="RADICAL S-ADENOSYL METHIONINE DOMAIN-CONTAINING PROTEIN 1, MITOCHONDRIAL"/>
    <property type="match status" value="1"/>
</dbReference>
<dbReference type="AlphaFoldDB" id="A0A1E3X650"/>
<reference evidence="4 5" key="1">
    <citation type="submission" date="2016-07" db="EMBL/GenBank/DDBJ databases">
        <title>Draft genome of Scalindua rubra, obtained from a brine-seawater interface in the Red Sea, sheds light on salt adaptation in anammox bacteria.</title>
        <authorList>
            <person name="Speth D.R."/>
            <person name="Lagkouvardos I."/>
            <person name="Wang Y."/>
            <person name="Qian P.-Y."/>
            <person name="Dutilh B.E."/>
            <person name="Jetten M.S."/>
        </authorList>
    </citation>
    <scope>NUCLEOTIDE SEQUENCE [LARGE SCALE GENOMIC DNA]</scope>
    <source>
        <strain evidence="4">BSI-1</strain>
    </source>
</reference>